<keyword evidence="4" id="KW-0413">Isomerase</keyword>
<dbReference type="GO" id="GO:0016034">
    <property type="term" value="F:maleylacetoacetate isomerase activity"/>
    <property type="evidence" value="ECO:0007669"/>
    <property type="project" value="TreeGrafter"/>
</dbReference>
<dbReference type="RefSeq" id="WP_017052273.1">
    <property type="nucleotide sequence ID" value="NZ_AJYW02000205.1"/>
</dbReference>
<dbReference type="PROSITE" id="PS50405">
    <property type="entry name" value="GST_CTER"/>
    <property type="match status" value="1"/>
</dbReference>
<dbReference type="CDD" id="cd03191">
    <property type="entry name" value="GST_C_Zeta"/>
    <property type="match status" value="1"/>
</dbReference>
<dbReference type="GO" id="GO:0006749">
    <property type="term" value="P:glutathione metabolic process"/>
    <property type="evidence" value="ECO:0007669"/>
    <property type="project" value="TreeGrafter"/>
</dbReference>
<dbReference type="Proteomes" id="UP000094165">
    <property type="component" value="Unassembled WGS sequence"/>
</dbReference>
<dbReference type="AlphaFoldDB" id="A0A1E5CVU5"/>
<dbReference type="GO" id="GO:0006559">
    <property type="term" value="P:L-phenylalanine catabolic process"/>
    <property type="evidence" value="ECO:0007669"/>
    <property type="project" value="TreeGrafter"/>
</dbReference>
<sequence length="220" mass="25264">MNNKENTTIMLYSYWRSSAAYRVRIALNLKQLDYQTTPVHLVKNGGEQHSEVFHEMNPSELVPVLKDGDLVLNQSMTIMDYLDETYSGHPLISLNGEQRYIVKALAQDIAIDIHPINNLRVLQYLEQECEMTAEHKQSWYKHWIGIGFEAFETKLKHSSGLYCVGDEITLADICLVPQVYNAIRFGVDMTPFPTIESIYERCNQQAAFIDAMPENQIDAE</sequence>
<dbReference type="InterPro" id="IPR004045">
    <property type="entry name" value="Glutathione_S-Trfase_N"/>
</dbReference>
<evidence type="ECO:0000259" key="2">
    <source>
        <dbReference type="PROSITE" id="PS50404"/>
    </source>
</evidence>
<dbReference type="SUPFAM" id="SSF47616">
    <property type="entry name" value="GST C-terminal domain-like"/>
    <property type="match status" value="1"/>
</dbReference>
<dbReference type="CDD" id="cd03042">
    <property type="entry name" value="GST_N_Zeta"/>
    <property type="match status" value="1"/>
</dbReference>
<organism evidence="4 5">
    <name type="scientific">Vibrio genomosp. F6 str. FF-238</name>
    <dbReference type="NCBI Taxonomy" id="1191298"/>
    <lineage>
        <taxon>Bacteria</taxon>
        <taxon>Pseudomonadati</taxon>
        <taxon>Pseudomonadota</taxon>
        <taxon>Gammaproteobacteria</taxon>
        <taxon>Vibrionales</taxon>
        <taxon>Vibrionaceae</taxon>
        <taxon>Vibrio</taxon>
    </lineage>
</organism>
<evidence type="ECO:0000313" key="5">
    <source>
        <dbReference type="Proteomes" id="UP000094165"/>
    </source>
</evidence>
<dbReference type="FunFam" id="1.20.1050.10:FF:000017">
    <property type="entry name" value="Maleylacetoacetate isomerase"/>
    <property type="match status" value="1"/>
</dbReference>
<dbReference type="FunFam" id="3.40.30.10:FF:000293">
    <property type="entry name" value="Maleylacetoacetate isomerase MaiA"/>
    <property type="match status" value="1"/>
</dbReference>
<dbReference type="PANTHER" id="PTHR42673:SF21">
    <property type="entry name" value="GLUTATHIONE S-TRANSFERASE YFCF"/>
    <property type="match status" value="1"/>
</dbReference>
<dbReference type="EMBL" id="AJYW02000205">
    <property type="protein sequence ID" value="OEE74074.1"/>
    <property type="molecule type" value="Genomic_DNA"/>
</dbReference>
<keyword evidence="5" id="KW-1185">Reference proteome</keyword>
<dbReference type="GO" id="GO:0004364">
    <property type="term" value="F:glutathione transferase activity"/>
    <property type="evidence" value="ECO:0007669"/>
    <property type="project" value="TreeGrafter"/>
</dbReference>
<feature type="domain" description="GST C-terminal" evidence="3">
    <location>
        <begin position="95"/>
        <end position="220"/>
    </location>
</feature>
<name>A0A1E5CVU5_9VIBR</name>
<dbReference type="Pfam" id="PF14497">
    <property type="entry name" value="GST_C_3"/>
    <property type="match status" value="1"/>
</dbReference>
<reference evidence="4 5" key="1">
    <citation type="journal article" date="2012" name="Science">
        <title>Ecological populations of bacteria act as socially cohesive units of antibiotic production and resistance.</title>
        <authorList>
            <person name="Cordero O.X."/>
            <person name="Wildschutte H."/>
            <person name="Kirkup B."/>
            <person name="Proehl S."/>
            <person name="Ngo L."/>
            <person name="Hussain F."/>
            <person name="Le Roux F."/>
            <person name="Mincer T."/>
            <person name="Polz M.F."/>
        </authorList>
    </citation>
    <scope>NUCLEOTIDE SEQUENCE [LARGE SCALE GENOMIC DNA]</scope>
    <source>
        <strain evidence="4 5">FF-238</strain>
    </source>
</reference>
<dbReference type="NCBIfam" id="TIGR01262">
    <property type="entry name" value="maiA"/>
    <property type="match status" value="1"/>
</dbReference>
<comment type="caution">
    <text evidence="4">The sequence shown here is derived from an EMBL/GenBank/DDBJ whole genome shotgun (WGS) entry which is preliminary data.</text>
</comment>
<dbReference type="InterPro" id="IPR034333">
    <property type="entry name" value="GST_Zeta_N"/>
</dbReference>
<dbReference type="Gene3D" id="3.40.30.10">
    <property type="entry name" value="Glutaredoxin"/>
    <property type="match status" value="1"/>
</dbReference>
<dbReference type="Pfam" id="PF13417">
    <property type="entry name" value="GST_N_3"/>
    <property type="match status" value="1"/>
</dbReference>
<dbReference type="SFLD" id="SFLDG00358">
    <property type="entry name" value="Main_(cytGST)"/>
    <property type="match status" value="1"/>
</dbReference>
<evidence type="ECO:0000313" key="4">
    <source>
        <dbReference type="EMBL" id="OEE74074.1"/>
    </source>
</evidence>
<protein>
    <submittedName>
        <fullName evidence="4">Maleylacetoacetate isomerase</fullName>
    </submittedName>
</protein>
<dbReference type="PROSITE" id="PS50404">
    <property type="entry name" value="GST_NTER"/>
    <property type="match status" value="1"/>
</dbReference>
<dbReference type="SUPFAM" id="SSF52833">
    <property type="entry name" value="Thioredoxin-like"/>
    <property type="match status" value="1"/>
</dbReference>
<dbReference type="InterPro" id="IPR036249">
    <property type="entry name" value="Thioredoxin-like_sf"/>
</dbReference>
<dbReference type="InterPro" id="IPR036282">
    <property type="entry name" value="Glutathione-S-Trfase_C_sf"/>
</dbReference>
<proteinExistence type="inferred from homology"/>
<dbReference type="InterPro" id="IPR034330">
    <property type="entry name" value="GST_Zeta_C"/>
</dbReference>
<comment type="similarity">
    <text evidence="1">Belongs to the GST superfamily. Zeta family.</text>
</comment>
<dbReference type="InterPro" id="IPR005955">
    <property type="entry name" value="GST_Zeta"/>
</dbReference>
<accession>A0A1E5CVU5</accession>
<dbReference type="InterPro" id="IPR010987">
    <property type="entry name" value="Glutathione-S-Trfase_C-like"/>
</dbReference>
<dbReference type="InterPro" id="IPR040079">
    <property type="entry name" value="Glutathione_S-Trfase"/>
</dbReference>
<gene>
    <name evidence="4" type="ORF">A130_18215</name>
</gene>
<dbReference type="InterPro" id="IPR004046">
    <property type="entry name" value="GST_C"/>
</dbReference>
<dbReference type="SFLD" id="SFLDS00019">
    <property type="entry name" value="Glutathione_Transferase_(cytos"/>
    <property type="match status" value="1"/>
</dbReference>
<dbReference type="Gene3D" id="1.20.1050.10">
    <property type="match status" value="1"/>
</dbReference>
<evidence type="ECO:0000259" key="3">
    <source>
        <dbReference type="PROSITE" id="PS50405"/>
    </source>
</evidence>
<dbReference type="GO" id="GO:0005737">
    <property type="term" value="C:cytoplasm"/>
    <property type="evidence" value="ECO:0007669"/>
    <property type="project" value="InterPro"/>
</dbReference>
<feature type="domain" description="GST N-terminal" evidence="2">
    <location>
        <begin position="7"/>
        <end position="90"/>
    </location>
</feature>
<dbReference type="PANTHER" id="PTHR42673">
    <property type="entry name" value="MALEYLACETOACETATE ISOMERASE"/>
    <property type="match status" value="1"/>
</dbReference>
<evidence type="ECO:0000256" key="1">
    <source>
        <dbReference type="ARBA" id="ARBA00010007"/>
    </source>
</evidence>